<keyword evidence="4 5" id="KW-0472">Membrane</keyword>
<reference evidence="7 8" key="1">
    <citation type="submission" date="2022-10" db="EMBL/GenBank/DDBJ databases">
        <title>Kaistella sp. BT-6-1-3.</title>
        <authorList>
            <person name="Ai J."/>
            <person name="Deng Z."/>
        </authorList>
    </citation>
    <scope>NUCLEOTIDE SEQUENCE [LARGE SCALE GENOMIC DNA]</scope>
    <source>
        <strain evidence="7 8">BT6-1-3</strain>
    </source>
</reference>
<name>A0ABT3JNV6_9FLAO</name>
<comment type="subcellular location">
    <subcellularLocation>
        <location evidence="1">Membrane</location>
        <topology evidence="1">Multi-pass membrane protein</topology>
    </subcellularLocation>
</comment>
<proteinExistence type="predicted"/>
<evidence type="ECO:0000256" key="3">
    <source>
        <dbReference type="ARBA" id="ARBA00022989"/>
    </source>
</evidence>
<keyword evidence="2 5" id="KW-0812">Transmembrane</keyword>
<feature type="domain" description="Methylamine utilisation protein MauE" evidence="6">
    <location>
        <begin position="10"/>
        <end position="132"/>
    </location>
</feature>
<comment type="caution">
    <text evidence="7">The sequence shown here is derived from an EMBL/GenBank/DDBJ whole genome shotgun (WGS) entry which is preliminary data.</text>
</comment>
<keyword evidence="8" id="KW-1185">Reference proteome</keyword>
<gene>
    <name evidence="7" type="ORF">OK344_09520</name>
</gene>
<evidence type="ECO:0000256" key="4">
    <source>
        <dbReference type="ARBA" id="ARBA00023136"/>
    </source>
</evidence>
<feature type="transmembrane region" description="Helical" evidence="5">
    <location>
        <begin position="75"/>
        <end position="97"/>
    </location>
</feature>
<protein>
    <recommendedName>
        <fullName evidence="6">Methylamine utilisation protein MauE domain-containing protein</fullName>
    </recommendedName>
</protein>
<evidence type="ECO:0000256" key="1">
    <source>
        <dbReference type="ARBA" id="ARBA00004141"/>
    </source>
</evidence>
<dbReference type="InterPro" id="IPR009908">
    <property type="entry name" value="Methylamine_util_MauE"/>
</dbReference>
<feature type="transmembrane region" description="Helical" evidence="5">
    <location>
        <begin position="117"/>
        <end position="134"/>
    </location>
</feature>
<evidence type="ECO:0000256" key="5">
    <source>
        <dbReference type="SAM" id="Phobius"/>
    </source>
</evidence>
<evidence type="ECO:0000313" key="7">
    <source>
        <dbReference type="EMBL" id="MCW4452447.1"/>
    </source>
</evidence>
<dbReference type="EMBL" id="JAPCHZ010000005">
    <property type="protein sequence ID" value="MCW4452447.1"/>
    <property type="molecule type" value="Genomic_DNA"/>
</dbReference>
<dbReference type="Proteomes" id="UP001209107">
    <property type="component" value="Unassembled WGS sequence"/>
</dbReference>
<sequence length="140" mass="15493">MKNLIKIWPLGISLFFAVLFSYAAMSKATGFKNFRDQLEQSPGLQGYGEPLAYGVIALQTVSVILLCYRPLRFWGLWITFGTLAVFAGYIGGILLYSKNPPCTCIGLLEKMTWKDNLVLNIGLMITALTGIMTMKAGRSK</sequence>
<evidence type="ECO:0000259" key="6">
    <source>
        <dbReference type="Pfam" id="PF07291"/>
    </source>
</evidence>
<organism evidence="7 8">
    <name type="scientific">Kaistella yananensis</name>
    <dbReference type="NCBI Taxonomy" id="2989820"/>
    <lineage>
        <taxon>Bacteria</taxon>
        <taxon>Pseudomonadati</taxon>
        <taxon>Bacteroidota</taxon>
        <taxon>Flavobacteriia</taxon>
        <taxon>Flavobacteriales</taxon>
        <taxon>Weeksellaceae</taxon>
        <taxon>Chryseobacterium group</taxon>
        <taxon>Kaistella</taxon>
    </lineage>
</organism>
<evidence type="ECO:0000313" key="8">
    <source>
        <dbReference type="Proteomes" id="UP001209107"/>
    </source>
</evidence>
<keyword evidence="3 5" id="KW-1133">Transmembrane helix</keyword>
<dbReference type="RefSeq" id="WP_265144572.1">
    <property type="nucleotide sequence ID" value="NZ_JAPCHZ010000005.1"/>
</dbReference>
<feature type="transmembrane region" description="Helical" evidence="5">
    <location>
        <begin position="50"/>
        <end position="68"/>
    </location>
</feature>
<accession>A0ABT3JNV6</accession>
<dbReference type="Pfam" id="PF07291">
    <property type="entry name" value="MauE"/>
    <property type="match status" value="1"/>
</dbReference>
<evidence type="ECO:0000256" key="2">
    <source>
        <dbReference type="ARBA" id="ARBA00022692"/>
    </source>
</evidence>